<dbReference type="SUPFAM" id="SSF50630">
    <property type="entry name" value="Acid proteases"/>
    <property type="match status" value="1"/>
</dbReference>
<feature type="region of interest" description="Disordered" evidence="1">
    <location>
        <begin position="1"/>
        <end position="28"/>
    </location>
</feature>
<sequence length="334" mass="36928">MFEAFMAEQTFLTEEPVEKDPSNGSVSNEIPECIMQDVSEGVDQSNQEGEQVQPAIQFGSFPPVSVNMVHILPQEFRAGDENQEGQEADPVQISSEDSQASMVQDNFEMVTPMEDEYESEEVVSINLSYPFEYPSDSMTQHVRPLYIKAFFDGIQLNRVLIDNGAAVNLLPKSSLKKLGKKNPRLIPTSTTIAGFAGDKQMAQGILPINLSVGTRDCMTAFFVIDSNAKYNALLGRDWIHTNKCVPSSLHQKIMMALGNGETEEIDADPQPFIACADFAEAKLYIEGVTPLSILMKDDSSAEVTADEEVTHLKHLVQKGADEEVVLRDDNDAWL</sequence>
<comment type="caution">
    <text evidence="2">The sequence shown here is derived from an EMBL/GenBank/DDBJ whole genome shotgun (WGS) entry which is preliminary data.</text>
</comment>
<gene>
    <name evidence="2" type="ORF">HYC85_030340</name>
</gene>
<dbReference type="Gene3D" id="2.40.70.10">
    <property type="entry name" value="Acid Proteases"/>
    <property type="match status" value="1"/>
</dbReference>
<dbReference type="Proteomes" id="UP000593564">
    <property type="component" value="Unassembled WGS sequence"/>
</dbReference>
<protein>
    <recommendedName>
        <fullName evidence="4">Peptidase A2 domain-containing protein</fullName>
    </recommendedName>
</protein>
<dbReference type="AlphaFoldDB" id="A0A7J7G0N5"/>
<dbReference type="PANTHER" id="PTHR33240">
    <property type="entry name" value="OS08G0508500 PROTEIN"/>
    <property type="match status" value="1"/>
</dbReference>
<evidence type="ECO:0000313" key="3">
    <source>
        <dbReference type="Proteomes" id="UP000593564"/>
    </source>
</evidence>
<reference evidence="3" key="1">
    <citation type="journal article" date="2020" name="Nat. Commun.">
        <title>Genome assembly of wild tea tree DASZ reveals pedigree and selection history of tea varieties.</title>
        <authorList>
            <person name="Zhang W."/>
            <person name="Zhang Y."/>
            <person name="Qiu H."/>
            <person name="Guo Y."/>
            <person name="Wan H."/>
            <person name="Zhang X."/>
            <person name="Scossa F."/>
            <person name="Alseekh S."/>
            <person name="Zhang Q."/>
            <person name="Wang P."/>
            <person name="Xu L."/>
            <person name="Schmidt M.H."/>
            <person name="Jia X."/>
            <person name="Li D."/>
            <person name="Zhu A."/>
            <person name="Guo F."/>
            <person name="Chen W."/>
            <person name="Ni D."/>
            <person name="Usadel B."/>
            <person name="Fernie A.R."/>
            <person name="Wen W."/>
        </authorList>
    </citation>
    <scope>NUCLEOTIDE SEQUENCE [LARGE SCALE GENOMIC DNA]</scope>
    <source>
        <strain evidence="3">cv. G240</strain>
    </source>
</reference>
<organism evidence="2 3">
    <name type="scientific">Camellia sinensis</name>
    <name type="common">Tea plant</name>
    <name type="synonym">Thea sinensis</name>
    <dbReference type="NCBI Taxonomy" id="4442"/>
    <lineage>
        <taxon>Eukaryota</taxon>
        <taxon>Viridiplantae</taxon>
        <taxon>Streptophyta</taxon>
        <taxon>Embryophyta</taxon>
        <taxon>Tracheophyta</taxon>
        <taxon>Spermatophyta</taxon>
        <taxon>Magnoliopsida</taxon>
        <taxon>eudicotyledons</taxon>
        <taxon>Gunneridae</taxon>
        <taxon>Pentapetalae</taxon>
        <taxon>asterids</taxon>
        <taxon>Ericales</taxon>
        <taxon>Theaceae</taxon>
        <taxon>Camellia</taxon>
    </lineage>
</organism>
<evidence type="ECO:0000256" key="1">
    <source>
        <dbReference type="SAM" id="MobiDB-lite"/>
    </source>
</evidence>
<dbReference type="PANTHER" id="PTHR33240:SF15">
    <property type="entry name" value="GAG-PRO-LIKE PROTEIN"/>
    <property type="match status" value="1"/>
</dbReference>
<dbReference type="CDD" id="cd00303">
    <property type="entry name" value="retropepsin_like"/>
    <property type="match status" value="1"/>
</dbReference>
<keyword evidence="3" id="KW-1185">Reference proteome</keyword>
<evidence type="ECO:0008006" key="4">
    <source>
        <dbReference type="Google" id="ProtNLM"/>
    </source>
</evidence>
<dbReference type="InterPro" id="IPR021109">
    <property type="entry name" value="Peptidase_aspartic_dom_sf"/>
</dbReference>
<evidence type="ECO:0000313" key="2">
    <source>
        <dbReference type="EMBL" id="KAF5934169.1"/>
    </source>
</evidence>
<reference evidence="2 3" key="2">
    <citation type="submission" date="2020-07" db="EMBL/GenBank/DDBJ databases">
        <title>Genome assembly of wild tea tree DASZ reveals pedigree and selection history of tea varieties.</title>
        <authorList>
            <person name="Zhang W."/>
        </authorList>
    </citation>
    <scope>NUCLEOTIDE SEQUENCE [LARGE SCALE GENOMIC DNA]</scope>
    <source>
        <strain evidence="3">cv. G240</strain>
        <tissue evidence="2">Leaf</tissue>
    </source>
</reference>
<dbReference type="EMBL" id="JACBKZ010000014">
    <property type="protein sequence ID" value="KAF5934169.1"/>
    <property type="molecule type" value="Genomic_DNA"/>
</dbReference>
<accession>A0A7J7G0N5</accession>
<name>A0A7J7G0N5_CAMSI</name>
<proteinExistence type="predicted"/>